<proteinExistence type="predicted"/>
<feature type="domain" description="MINDY deubiquitinase" evidence="1">
    <location>
        <begin position="5"/>
        <end position="244"/>
    </location>
</feature>
<gene>
    <name evidence="2" type="ORF">SteCoe_30816</name>
</gene>
<dbReference type="InterPro" id="IPR033979">
    <property type="entry name" value="MINDY_domain"/>
</dbReference>
<evidence type="ECO:0000313" key="2">
    <source>
        <dbReference type="EMBL" id="OMJ71060.1"/>
    </source>
</evidence>
<dbReference type="GO" id="GO:1990380">
    <property type="term" value="F:K48-linked deubiquitinase activity"/>
    <property type="evidence" value="ECO:0007669"/>
    <property type="project" value="InterPro"/>
</dbReference>
<dbReference type="GO" id="GO:0071108">
    <property type="term" value="P:protein K48-linked deubiquitination"/>
    <property type="evidence" value="ECO:0007669"/>
    <property type="project" value="TreeGrafter"/>
</dbReference>
<sequence length="360" mass="41385">MQANSYMTKKILYNKELKSIITQNLNGPCPLLAIANLLILQDKMFLHTDYSCIFTDQLVSMILECLLDLQANKIQDENWNYRLNEAMSLIHKYEQGMDVNVKFDKVDSFEFTADCEIFEVLDIKLLHGWLPETYEETKALGNFTYNQAIDYILSKTDDRGRTIREFFDKNASQLTEKGLQTLKTYMQNDQLAVLFRNNHFSTIKKHNDEVFILATDVAFTETEEIVWEWLNEVNGNNPYCTSDFIPLNMYASSMGFGGNLGVSGINDKIAYNDQILDTNNQEKVEFKNQNEVKVPKSIETDQKVVPVENVLTGNLGSLNNLEEEKKVENGSVEVKKAKEKDEVEKSKKNKKCKKCSCTVY</sequence>
<dbReference type="InterPro" id="IPR007518">
    <property type="entry name" value="MINDY"/>
</dbReference>
<dbReference type="OrthoDB" id="10261212at2759"/>
<dbReference type="Pfam" id="PF04424">
    <property type="entry name" value="MINDY_DUB"/>
    <property type="match status" value="1"/>
</dbReference>
<dbReference type="GO" id="GO:0071944">
    <property type="term" value="C:cell periphery"/>
    <property type="evidence" value="ECO:0007669"/>
    <property type="project" value="TreeGrafter"/>
</dbReference>
<dbReference type="GO" id="GO:0004843">
    <property type="term" value="F:cysteine-type deubiquitinase activity"/>
    <property type="evidence" value="ECO:0007669"/>
    <property type="project" value="InterPro"/>
</dbReference>
<dbReference type="GO" id="GO:0005829">
    <property type="term" value="C:cytosol"/>
    <property type="evidence" value="ECO:0007669"/>
    <property type="project" value="TreeGrafter"/>
</dbReference>
<dbReference type="Proteomes" id="UP000187209">
    <property type="component" value="Unassembled WGS sequence"/>
</dbReference>
<accession>A0A1R2B361</accession>
<comment type="caution">
    <text evidence="2">The sequence shown here is derived from an EMBL/GenBank/DDBJ whole genome shotgun (WGS) entry which is preliminary data.</text>
</comment>
<evidence type="ECO:0000259" key="1">
    <source>
        <dbReference type="Pfam" id="PF04424"/>
    </source>
</evidence>
<name>A0A1R2B361_9CILI</name>
<dbReference type="AlphaFoldDB" id="A0A1R2B361"/>
<evidence type="ECO:0000313" key="3">
    <source>
        <dbReference type="Proteomes" id="UP000187209"/>
    </source>
</evidence>
<keyword evidence="3" id="KW-1185">Reference proteome</keyword>
<dbReference type="EMBL" id="MPUH01001026">
    <property type="protein sequence ID" value="OMJ71060.1"/>
    <property type="molecule type" value="Genomic_DNA"/>
</dbReference>
<dbReference type="GO" id="GO:0016807">
    <property type="term" value="F:cysteine-type carboxypeptidase activity"/>
    <property type="evidence" value="ECO:0007669"/>
    <property type="project" value="TreeGrafter"/>
</dbReference>
<organism evidence="2 3">
    <name type="scientific">Stentor coeruleus</name>
    <dbReference type="NCBI Taxonomy" id="5963"/>
    <lineage>
        <taxon>Eukaryota</taxon>
        <taxon>Sar</taxon>
        <taxon>Alveolata</taxon>
        <taxon>Ciliophora</taxon>
        <taxon>Postciliodesmatophora</taxon>
        <taxon>Heterotrichea</taxon>
        <taxon>Heterotrichida</taxon>
        <taxon>Stentoridae</taxon>
        <taxon>Stentor</taxon>
    </lineage>
</organism>
<dbReference type="PANTHER" id="PTHR18063:SF6">
    <property type="entry name" value="UBIQUITIN CARBOXYL-TERMINAL HYDROLASE"/>
    <property type="match status" value="1"/>
</dbReference>
<reference evidence="2 3" key="1">
    <citation type="submission" date="2016-11" db="EMBL/GenBank/DDBJ databases">
        <title>The macronuclear genome of Stentor coeruleus: a giant cell with tiny introns.</title>
        <authorList>
            <person name="Slabodnick M."/>
            <person name="Ruby J.G."/>
            <person name="Reiff S.B."/>
            <person name="Swart E.C."/>
            <person name="Gosai S."/>
            <person name="Prabakaran S."/>
            <person name="Witkowska E."/>
            <person name="Larue G.E."/>
            <person name="Fisher S."/>
            <person name="Freeman R.M."/>
            <person name="Gunawardena J."/>
            <person name="Chu W."/>
            <person name="Stover N.A."/>
            <person name="Gregory B.D."/>
            <person name="Nowacki M."/>
            <person name="Derisi J."/>
            <person name="Roy S.W."/>
            <person name="Marshall W.F."/>
            <person name="Sood P."/>
        </authorList>
    </citation>
    <scope>NUCLEOTIDE SEQUENCE [LARGE SCALE GENOMIC DNA]</scope>
    <source>
        <strain evidence="2">WM001</strain>
    </source>
</reference>
<protein>
    <recommendedName>
        <fullName evidence="1">MINDY deubiquitinase domain-containing protein</fullName>
    </recommendedName>
</protein>
<dbReference type="PANTHER" id="PTHR18063">
    <property type="entry name" value="NF-E2 INDUCIBLE PROTEIN"/>
    <property type="match status" value="1"/>
</dbReference>